<reference evidence="6" key="1">
    <citation type="submission" date="2020-07" db="EMBL/GenBank/DDBJ databases">
        <authorList>
            <person name="Nazaruddin N."/>
        </authorList>
    </citation>
    <scope>NUCLEOTIDE SEQUENCE</scope>
</reference>
<dbReference type="InterPro" id="IPR020471">
    <property type="entry name" value="AKR"/>
</dbReference>
<comment type="similarity">
    <text evidence="1">Belongs to the aldo/keto reductase family.</text>
</comment>
<comment type="caution">
    <text evidence="6">The sequence shown here is derived from an EMBL/GenBank/DDBJ whole genome shotgun (WGS) entry which is preliminary data.</text>
</comment>
<dbReference type="InterPro" id="IPR018170">
    <property type="entry name" value="Aldo/ket_reductase_CS"/>
</dbReference>
<dbReference type="GO" id="GO:0016491">
    <property type="term" value="F:oxidoreductase activity"/>
    <property type="evidence" value="ECO:0007669"/>
    <property type="project" value="UniProtKB-KW"/>
</dbReference>
<dbReference type="PANTHER" id="PTHR11732">
    <property type="entry name" value="ALDO/KETO REDUCTASE"/>
    <property type="match status" value="1"/>
</dbReference>
<dbReference type="InterPro" id="IPR023210">
    <property type="entry name" value="NADP_OxRdtase_dom"/>
</dbReference>
<keyword evidence="2" id="KW-0521">NADP</keyword>
<organism evidence="6 7">
    <name type="scientific">Heterotrigona itama</name>
    <dbReference type="NCBI Taxonomy" id="395501"/>
    <lineage>
        <taxon>Eukaryota</taxon>
        <taxon>Metazoa</taxon>
        <taxon>Ecdysozoa</taxon>
        <taxon>Arthropoda</taxon>
        <taxon>Hexapoda</taxon>
        <taxon>Insecta</taxon>
        <taxon>Pterygota</taxon>
        <taxon>Neoptera</taxon>
        <taxon>Endopterygota</taxon>
        <taxon>Hymenoptera</taxon>
        <taxon>Apocrita</taxon>
        <taxon>Aculeata</taxon>
        <taxon>Apoidea</taxon>
        <taxon>Anthophila</taxon>
        <taxon>Apidae</taxon>
        <taxon>Heterotrigona</taxon>
    </lineage>
</organism>
<dbReference type="OrthoDB" id="416253at2759"/>
<evidence type="ECO:0000256" key="4">
    <source>
        <dbReference type="SAM" id="MobiDB-lite"/>
    </source>
</evidence>
<evidence type="ECO:0000313" key="7">
    <source>
        <dbReference type="Proteomes" id="UP000752696"/>
    </source>
</evidence>
<feature type="domain" description="NADP-dependent oxidoreductase" evidence="5">
    <location>
        <begin position="3"/>
        <end position="265"/>
    </location>
</feature>
<dbReference type="PROSITE" id="PS00063">
    <property type="entry name" value="ALDOKETO_REDUCTASE_3"/>
    <property type="match status" value="1"/>
</dbReference>
<proteinExistence type="inferred from homology"/>
<dbReference type="Gene3D" id="3.20.20.100">
    <property type="entry name" value="NADP-dependent oxidoreductase domain"/>
    <property type="match status" value="1"/>
</dbReference>
<sequence>SKPNEVTEAVKYAIDIGYRHFDCAAVYGNESELGVAIAAKIKEGVVKREDIFVTSKLWNTNHRPDLVEPALKKTLDNFKLEYLDLYLMHSPMEFQPGDNPFPRDADGNFITGDTDYIDTYRVMEDLLKKGLVKNIGISNFNPQQVERLLSNCTIKPVTNQIECHPYLTEKETSDFCNSKEILITAYSPLAKPGLRADEPKLLEDPKITAIATKYKKTPGQVVLRYQIQRGHLVIPKSVTKSRIQENFNIFDFELSPEDMSTINGMNSNTRVCFRSGLCTDTMTPHCPHNRMSNIRKIHLHCFLRPIALNQVDISPKELADHHHHYNYMLIGESLISKASHRNVSNEDSDWRDVSLPSPDSSMSRSSLCS</sequence>
<evidence type="ECO:0000256" key="1">
    <source>
        <dbReference type="ARBA" id="ARBA00007905"/>
    </source>
</evidence>
<dbReference type="FunFam" id="3.20.20.100:FF:000006">
    <property type="entry name" value="Aldo-keto reductase family 1 member A1"/>
    <property type="match status" value="1"/>
</dbReference>
<name>A0A6V7H8M5_9HYME</name>
<dbReference type="Pfam" id="PF00248">
    <property type="entry name" value="Aldo_ket_red"/>
    <property type="match status" value="1"/>
</dbReference>
<keyword evidence="3" id="KW-0560">Oxidoreductase</keyword>
<evidence type="ECO:0000313" key="6">
    <source>
        <dbReference type="EMBL" id="CAD1475878.1"/>
    </source>
</evidence>
<feature type="compositionally biased region" description="Low complexity" evidence="4">
    <location>
        <begin position="354"/>
        <end position="369"/>
    </location>
</feature>
<accession>A0A6V7H8M5</accession>
<dbReference type="InterPro" id="IPR036812">
    <property type="entry name" value="NAD(P)_OxRdtase_dom_sf"/>
</dbReference>
<evidence type="ECO:0000256" key="2">
    <source>
        <dbReference type="ARBA" id="ARBA00022857"/>
    </source>
</evidence>
<dbReference type="Proteomes" id="UP000752696">
    <property type="component" value="Unassembled WGS sequence"/>
</dbReference>
<dbReference type="AlphaFoldDB" id="A0A6V7H8M5"/>
<keyword evidence="7" id="KW-1185">Reference proteome</keyword>
<dbReference type="PROSITE" id="PS00062">
    <property type="entry name" value="ALDOKETO_REDUCTASE_2"/>
    <property type="match status" value="1"/>
</dbReference>
<feature type="region of interest" description="Disordered" evidence="4">
    <location>
        <begin position="346"/>
        <end position="369"/>
    </location>
</feature>
<dbReference type="SUPFAM" id="SSF51430">
    <property type="entry name" value="NAD(P)-linked oxidoreductase"/>
    <property type="match status" value="1"/>
</dbReference>
<evidence type="ECO:0000259" key="5">
    <source>
        <dbReference type="Pfam" id="PF00248"/>
    </source>
</evidence>
<dbReference type="EMBL" id="CAJDYZ010008870">
    <property type="protein sequence ID" value="CAD1475878.1"/>
    <property type="molecule type" value="Genomic_DNA"/>
</dbReference>
<gene>
    <name evidence="6" type="ORF">MHI_LOCUS604772</name>
</gene>
<evidence type="ECO:0000256" key="3">
    <source>
        <dbReference type="ARBA" id="ARBA00023002"/>
    </source>
</evidence>
<protein>
    <recommendedName>
        <fullName evidence="5">NADP-dependent oxidoreductase domain-containing protein</fullName>
    </recommendedName>
</protein>
<dbReference type="PROSITE" id="PS00798">
    <property type="entry name" value="ALDOKETO_REDUCTASE_1"/>
    <property type="match status" value="1"/>
</dbReference>
<feature type="non-terminal residue" evidence="6">
    <location>
        <position position="1"/>
    </location>
</feature>
<dbReference type="PRINTS" id="PR00069">
    <property type="entry name" value="ALDKETRDTASE"/>
</dbReference>